<dbReference type="InterPro" id="IPR001173">
    <property type="entry name" value="Glyco_trans_2-like"/>
</dbReference>
<reference evidence="6 7" key="1">
    <citation type="submission" date="2019-03" db="EMBL/GenBank/DDBJ databases">
        <title>Draft genome sequences of novel Actinobacteria.</title>
        <authorList>
            <person name="Sahin N."/>
            <person name="Ay H."/>
            <person name="Saygin H."/>
        </authorList>
    </citation>
    <scope>NUCLEOTIDE SEQUENCE [LARGE SCALE GENOMIC DNA]</scope>
    <source>
        <strain evidence="6 7">5K138</strain>
    </source>
</reference>
<name>A0A4R5DCJ2_9ACTN</name>
<evidence type="ECO:0000256" key="1">
    <source>
        <dbReference type="ARBA" id="ARBA00004776"/>
    </source>
</evidence>
<dbReference type="InterPro" id="IPR029044">
    <property type="entry name" value="Nucleotide-diphossugar_trans"/>
</dbReference>
<organism evidence="6 7">
    <name type="scientific">Jiangella asiatica</name>
    <dbReference type="NCBI Taxonomy" id="2530372"/>
    <lineage>
        <taxon>Bacteria</taxon>
        <taxon>Bacillati</taxon>
        <taxon>Actinomycetota</taxon>
        <taxon>Actinomycetes</taxon>
        <taxon>Jiangellales</taxon>
        <taxon>Jiangellaceae</taxon>
        <taxon>Jiangella</taxon>
    </lineage>
</organism>
<evidence type="ECO:0000256" key="4">
    <source>
        <dbReference type="ARBA" id="ARBA00022679"/>
    </source>
</evidence>
<accession>A0A4R5DCJ2</accession>
<dbReference type="PANTHER" id="PTHR43179:SF12">
    <property type="entry name" value="GALACTOFURANOSYLTRANSFERASE GLFT2"/>
    <property type="match status" value="1"/>
</dbReference>
<dbReference type="GO" id="GO:0016757">
    <property type="term" value="F:glycosyltransferase activity"/>
    <property type="evidence" value="ECO:0007669"/>
    <property type="project" value="UniProtKB-KW"/>
</dbReference>
<protein>
    <submittedName>
        <fullName evidence="6">Glycosyltransferase</fullName>
    </submittedName>
</protein>
<keyword evidence="7" id="KW-1185">Reference proteome</keyword>
<gene>
    <name evidence="6" type="ORF">E1269_13960</name>
</gene>
<dbReference type="Gene3D" id="3.90.550.10">
    <property type="entry name" value="Spore Coat Polysaccharide Biosynthesis Protein SpsA, Chain A"/>
    <property type="match status" value="1"/>
</dbReference>
<evidence type="ECO:0000256" key="3">
    <source>
        <dbReference type="ARBA" id="ARBA00022676"/>
    </source>
</evidence>
<comment type="caution">
    <text evidence="6">The sequence shown here is derived from an EMBL/GenBank/DDBJ whole genome shotgun (WGS) entry which is preliminary data.</text>
</comment>
<dbReference type="InParanoid" id="A0A4R5DCJ2"/>
<dbReference type="EMBL" id="SMKZ01000017">
    <property type="protein sequence ID" value="TDE09720.1"/>
    <property type="molecule type" value="Genomic_DNA"/>
</dbReference>
<keyword evidence="4 6" id="KW-0808">Transferase</keyword>
<proteinExistence type="inferred from homology"/>
<sequence length="283" mass="30534">MENRPEDLVTTVVITRNGGAQLGRTIALHRGAVILLDNGSTDGCIDGITERFAQIRVVRLPANIGALARNVGVLLANTPYVAFADDDSWWAPDALARAASILQQHEAVAVVAGRILVGPENRPDPIGAEMLHSSLPAWPTVGGRSVVGFVACGAVLRKDAFLQVGGFDDVVFFGGEEERVALDLLASGWDLVYAPHVVAHHHPQPSRDRSERNRLIARNSILTALMRRPWPVTLARVAAALRTSHGRAGVATALPRAARGLLRRRPVPIEVERRLAALERSSR</sequence>
<comment type="pathway">
    <text evidence="1">Cell wall biogenesis; cell wall polysaccharide biosynthesis.</text>
</comment>
<evidence type="ECO:0000313" key="6">
    <source>
        <dbReference type="EMBL" id="TDE09720.1"/>
    </source>
</evidence>
<evidence type="ECO:0000313" key="7">
    <source>
        <dbReference type="Proteomes" id="UP000294739"/>
    </source>
</evidence>
<feature type="domain" description="Glycosyltransferase 2-like" evidence="5">
    <location>
        <begin position="12"/>
        <end position="161"/>
    </location>
</feature>
<dbReference type="PANTHER" id="PTHR43179">
    <property type="entry name" value="RHAMNOSYLTRANSFERASE WBBL"/>
    <property type="match status" value="1"/>
</dbReference>
<dbReference type="SUPFAM" id="SSF53448">
    <property type="entry name" value="Nucleotide-diphospho-sugar transferases"/>
    <property type="match status" value="1"/>
</dbReference>
<evidence type="ECO:0000259" key="5">
    <source>
        <dbReference type="Pfam" id="PF00535"/>
    </source>
</evidence>
<dbReference type="Proteomes" id="UP000294739">
    <property type="component" value="Unassembled WGS sequence"/>
</dbReference>
<dbReference type="RefSeq" id="WP_131895438.1">
    <property type="nucleotide sequence ID" value="NZ_SMKZ01000017.1"/>
</dbReference>
<dbReference type="AlphaFoldDB" id="A0A4R5DCJ2"/>
<keyword evidence="3" id="KW-0328">Glycosyltransferase</keyword>
<dbReference type="Pfam" id="PF00535">
    <property type="entry name" value="Glycos_transf_2"/>
    <property type="match status" value="1"/>
</dbReference>
<dbReference type="OrthoDB" id="9787979at2"/>
<comment type="similarity">
    <text evidence="2">Belongs to the glycosyltransferase 2 family.</text>
</comment>
<evidence type="ECO:0000256" key="2">
    <source>
        <dbReference type="ARBA" id="ARBA00006739"/>
    </source>
</evidence>